<feature type="coiled-coil region" evidence="1">
    <location>
        <begin position="56"/>
        <end position="83"/>
    </location>
</feature>
<dbReference type="Proteomes" id="UP000691718">
    <property type="component" value="Unassembled WGS sequence"/>
</dbReference>
<dbReference type="EMBL" id="CAJQZP010000901">
    <property type="protein sequence ID" value="CAG4995237.1"/>
    <property type="molecule type" value="Genomic_DNA"/>
</dbReference>
<evidence type="ECO:0000313" key="4">
    <source>
        <dbReference type="Proteomes" id="UP000691718"/>
    </source>
</evidence>
<dbReference type="OrthoDB" id="6934578at2759"/>
<comment type="caution">
    <text evidence="3">The sequence shown here is derived from an EMBL/GenBank/DDBJ whole genome shotgun (WGS) entry which is preliminary data.</text>
</comment>
<name>A0A8S3X2H7_PARAO</name>
<evidence type="ECO:0000256" key="2">
    <source>
        <dbReference type="SAM" id="MobiDB-lite"/>
    </source>
</evidence>
<evidence type="ECO:0000256" key="1">
    <source>
        <dbReference type="SAM" id="Coils"/>
    </source>
</evidence>
<protein>
    <submittedName>
        <fullName evidence="3">(apollo) hypothetical protein</fullName>
    </submittedName>
</protein>
<keyword evidence="4" id="KW-1185">Reference proteome</keyword>
<proteinExistence type="predicted"/>
<dbReference type="AlphaFoldDB" id="A0A8S3X2H7"/>
<feature type="compositionally biased region" description="Polar residues" evidence="2">
    <location>
        <begin position="9"/>
        <end position="20"/>
    </location>
</feature>
<feature type="region of interest" description="Disordered" evidence="2">
    <location>
        <begin position="1"/>
        <end position="20"/>
    </location>
</feature>
<reference evidence="3" key="1">
    <citation type="submission" date="2021-04" db="EMBL/GenBank/DDBJ databases">
        <authorList>
            <person name="Tunstrom K."/>
        </authorList>
    </citation>
    <scope>NUCLEOTIDE SEQUENCE</scope>
</reference>
<organism evidence="3 4">
    <name type="scientific">Parnassius apollo</name>
    <name type="common">Apollo butterfly</name>
    <name type="synonym">Papilio apollo</name>
    <dbReference type="NCBI Taxonomy" id="110799"/>
    <lineage>
        <taxon>Eukaryota</taxon>
        <taxon>Metazoa</taxon>
        <taxon>Ecdysozoa</taxon>
        <taxon>Arthropoda</taxon>
        <taxon>Hexapoda</taxon>
        <taxon>Insecta</taxon>
        <taxon>Pterygota</taxon>
        <taxon>Neoptera</taxon>
        <taxon>Endopterygota</taxon>
        <taxon>Lepidoptera</taxon>
        <taxon>Glossata</taxon>
        <taxon>Ditrysia</taxon>
        <taxon>Papilionoidea</taxon>
        <taxon>Papilionidae</taxon>
        <taxon>Parnassiinae</taxon>
        <taxon>Parnassini</taxon>
        <taxon>Parnassius</taxon>
        <taxon>Parnassius</taxon>
    </lineage>
</organism>
<sequence length="203" mass="24084">MEVKKRKTIPQNSKQSISKQQVKTIELSKNINKYENPKDVFKKPYEVVKKYKEMNKQEKKTQIKNSEKELANYFQLKEEANELDIENMPLLFEDDFCLQKDIEICDTYLPIDSEIEQETQEKIRININEKIEAVETSKVNTKDKIIITSAVNFGTKENIKIDLKNMKKMALTDKINRNSKARNRNHYLKDEEILQDLMDYNIN</sequence>
<gene>
    <name evidence="3" type="ORF">PAPOLLO_LOCUS12773</name>
</gene>
<evidence type="ECO:0000313" key="3">
    <source>
        <dbReference type="EMBL" id="CAG4995237.1"/>
    </source>
</evidence>
<accession>A0A8S3X2H7</accession>
<keyword evidence="1" id="KW-0175">Coiled coil</keyword>